<comment type="cofactor">
    <cofactor evidence="1">
        <name>FMN</name>
        <dbReference type="ChEBI" id="CHEBI:58210"/>
    </cofactor>
</comment>
<dbReference type="Proteomes" id="UP000323521">
    <property type="component" value="Chromosome"/>
</dbReference>
<dbReference type="InterPro" id="IPR007419">
    <property type="entry name" value="BFD-like_2Fe2S-bd_dom"/>
</dbReference>
<evidence type="ECO:0000256" key="2">
    <source>
        <dbReference type="ARBA" id="ARBA00001974"/>
    </source>
</evidence>
<dbReference type="PRINTS" id="PR01001">
    <property type="entry name" value="FADG3PDH"/>
</dbReference>
<dbReference type="InterPro" id="IPR041854">
    <property type="entry name" value="BFD-like_2Fe2S-bd_dom_sf"/>
</dbReference>
<dbReference type="InterPro" id="IPR006076">
    <property type="entry name" value="FAD-dep_OxRdtase"/>
</dbReference>
<reference evidence="14 15" key="1">
    <citation type="submission" date="2016-10" db="EMBL/GenBank/DDBJ databases">
        <title>Complete Genome Sequence of Peptococcaceae strain DCMF.</title>
        <authorList>
            <person name="Edwards R.J."/>
            <person name="Holland S.I."/>
            <person name="Deshpande N.P."/>
            <person name="Wong Y.K."/>
            <person name="Ertan H."/>
            <person name="Manefield M."/>
            <person name="Russell T.L."/>
            <person name="Lee M.J."/>
        </authorList>
    </citation>
    <scope>NUCLEOTIDE SEQUENCE [LARGE SCALE GENOMIC DNA]</scope>
    <source>
        <strain evidence="14 15">DCMF</strain>
    </source>
</reference>
<comment type="subcellular location">
    <subcellularLocation>
        <location evidence="3">Cell membrane</location>
        <topology evidence="3">Peripheral membrane protein</topology>
    </subcellularLocation>
</comment>
<comment type="similarity">
    <text evidence="5">Belongs to the FAD-dependent glycerol-3-phosphate dehydrogenase family.</text>
</comment>
<dbReference type="PANTHER" id="PTHR11985">
    <property type="entry name" value="GLYCEROL-3-PHOSPHATE DEHYDROGENASE"/>
    <property type="match status" value="1"/>
</dbReference>
<accession>A0A3G1KLX2</accession>
<evidence type="ECO:0008006" key="16">
    <source>
        <dbReference type="Google" id="ProtNLM"/>
    </source>
</evidence>
<dbReference type="InterPro" id="IPR000447">
    <property type="entry name" value="G3P_DH_FAD-dep"/>
</dbReference>
<dbReference type="NCBIfam" id="NF008313">
    <property type="entry name" value="PRK11101.1"/>
    <property type="match status" value="1"/>
</dbReference>
<dbReference type="SUPFAM" id="SSF51905">
    <property type="entry name" value="FAD/NAD(P)-binding domain"/>
    <property type="match status" value="1"/>
</dbReference>
<dbReference type="OrthoDB" id="9801699at2"/>
<feature type="domain" description="BFD-like [2Fe-2S]-binding" evidence="13">
    <location>
        <begin position="399"/>
        <end position="446"/>
    </location>
</feature>
<comment type="cofactor">
    <cofactor evidence="2">
        <name>FAD</name>
        <dbReference type="ChEBI" id="CHEBI:57692"/>
    </cofactor>
</comment>
<dbReference type="GO" id="GO:0006072">
    <property type="term" value="P:glycerol-3-phosphate metabolic process"/>
    <property type="evidence" value="ECO:0007669"/>
    <property type="project" value="InterPro"/>
</dbReference>
<dbReference type="PANTHER" id="PTHR11985:SF15">
    <property type="entry name" value="GLYCEROL-3-PHOSPHATE DEHYDROGENASE, MITOCHONDRIAL"/>
    <property type="match status" value="1"/>
</dbReference>
<evidence type="ECO:0000256" key="4">
    <source>
        <dbReference type="ARBA" id="ARBA00005157"/>
    </source>
</evidence>
<evidence type="ECO:0000256" key="7">
    <source>
        <dbReference type="ARBA" id="ARBA00022475"/>
    </source>
</evidence>
<keyword evidence="7" id="KW-1003">Cell membrane</keyword>
<evidence type="ECO:0000256" key="8">
    <source>
        <dbReference type="ARBA" id="ARBA00022630"/>
    </source>
</evidence>
<dbReference type="GO" id="GO:0005886">
    <property type="term" value="C:plasma membrane"/>
    <property type="evidence" value="ECO:0007669"/>
    <property type="project" value="UniProtKB-SubCell"/>
</dbReference>
<evidence type="ECO:0000256" key="3">
    <source>
        <dbReference type="ARBA" id="ARBA00004202"/>
    </source>
</evidence>
<dbReference type="AlphaFoldDB" id="A0A3G1KLX2"/>
<sequence>METQVVVIGGGITGAGILRDLAMRGIEAVLVEKGDLAHGTSARFHGLLHSGARYAVTDPASAQECIRENLIQKKTAAHCIEDTVGVFIQLAEDDPCFVAQWQKACGDTGIDIKEIDCAELLKREPNLSPVIIRAFQVPDAAVDGFKLIQDNVLAAKQYGAKVLTYGQAVSLAVSSGRVCGVTVRRPSGDEEFISCQIIVNAAGPWTGEIAALAGLKLNLVLNKGTLLAFNHRLTNTIINRCRRPGDGDILVPHHTVSIYGTTSVNVTEPDTDAGVYEEVGRLLALGRQMIPLMEEARILRAFTGVRPLYQPDGEPGDGMGREVTRDFFVIDHEEEDGLSGLVSIVGGKFTTYRLMAERTVNLVAEKLGNKAPCRTAGEVLPGSRCQREERPAPDQENQVICECEQVTEKQLEQAMGGEGWFTLNDLRRKTRMGMGTCQGTFCTYRALAVAQKDQNRMHLNTLGLVQDLLGERWKGMQPVLWGPGVKEAELMRAVYSDILDMEGLDAQDE</sequence>
<evidence type="ECO:0000256" key="5">
    <source>
        <dbReference type="ARBA" id="ARBA00007330"/>
    </source>
</evidence>
<evidence type="ECO:0000313" key="15">
    <source>
        <dbReference type="Proteomes" id="UP000323521"/>
    </source>
</evidence>
<proteinExistence type="inferred from homology"/>
<evidence type="ECO:0000256" key="10">
    <source>
        <dbReference type="ARBA" id="ARBA00023002"/>
    </source>
</evidence>
<comment type="subunit">
    <text evidence="6">Composed of a catalytic GlpA/B dimer and of membrane bound GlpC.</text>
</comment>
<evidence type="ECO:0000256" key="6">
    <source>
        <dbReference type="ARBA" id="ARBA00011331"/>
    </source>
</evidence>
<evidence type="ECO:0000259" key="13">
    <source>
        <dbReference type="Pfam" id="PF04324"/>
    </source>
</evidence>
<keyword evidence="9" id="KW-0274">FAD</keyword>
<organism evidence="14 15">
    <name type="scientific">Formimonas warabiya</name>
    <dbReference type="NCBI Taxonomy" id="1761012"/>
    <lineage>
        <taxon>Bacteria</taxon>
        <taxon>Bacillati</taxon>
        <taxon>Bacillota</taxon>
        <taxon>Clostridia</taxon>
        <taxon>Eubacteriales</taxon>
        <taxon>Peptococcaceae</taxon>
        <taxon>Candidatus Formimonas</taxon>
    </lineage>
</organism>
<dbReference type="PROSITE" id="PS00978">
    <property type="entry name" value="FAD_G3PDH_2"/>
    <property type="match status" value="1"/>
</dbReference>
<dbReference type="CDD" id="cd19946">
    <property type="entry name" value="GlpA-like_Fer2_BFD-like"/>
    <property type="match status" value="1"/>
</dbReference>
<dbReference type="RefSeq" id="WP_148132561.1">
    <property type="nucleotide sequence ID" value="NZ_CP017634.1"/>
</dbReference>
<dbReference type="InterPro" id="IPR036188">
    <property type="entry name" value="FAD/NAD-bd_sf"/>
</dbReference>
<feature type="domain" description="FAD dependent oxidoreductase" evidence="12">
    <location>
        <begin position="5"/>
        <end position="351"/>
    </location>
</feature>
<dbReference type="EMBL" id="CP017634">
    <property type="protein sequence ID" value="ATW23422.1"/>
    <property type="molecule type" value="Genomic_DNA"/>
</dbReference>
<evidence type="ECO:0000256" key="11">
    <source>
        <dbReference type="ARBA" id="ARBA00023136"/>
    </source>
</evidence>
<comment type="pathway">
    <text evidence="4">Polyol metabolism; glycerol degradation via glycerol kinase pathway; glycerone phosphate from sn-glycerol 3-phosphate (anaerobic route): step 1/1.</text>
</comment>
<evidence type="ECO:0000259" key="12">
    <source>
        <dbReference type="Pfam" id="PF01266"/>
    </source>
</evidence>
<keyword evidence="11" id="KW-0472">Membrane</keyword>
<keyword evidence="10" id="KW-0560">Oxidoreductase</keyword>
<evidence type="ECO:0000256" key="9">
    <source>
        <dbReference type="ARBA" id="ARBA00022827"/>
    </source>
</evidence>
<dbReference type="Pfam" id="PF04324">
    <property type="entry name" value="Fer2_BFD"/>
    <property type="match status" value="1"/>
</dbReference>
<evidence type="ECO:0000313" key="14">
    <source>
        <dbReference type="EMBL" id="ATW23422.1"/>
    </source>
</evidence>
<dbReference type="KEGG" id="fwa:DCMF_00185"/>
<dbReference type="GO" id="GO:0004368">
    <property type="term" value="F:glycerol-3-phosphate dehydrogenase (quinone) activity"/>
    <property type="evidence" value="ECO:0007669"/>
    <property type="project" value="InterPro"/>
</dbReference>
<dbReference type="UniPathway" id="UPA00618">
    <property type="reaction ID" value="UER00673"/>
</dbReference>
<gene>
    <name evidence="14" type="ORF">DCMF_00185</name>
</gene>
<dbReference type="Gene3D" id="3.30.9.10">
    <property type="entry name" value="D-Amino Acid Oxidase, subunit A, domain 2"/>
    <property type="match status" value="1"/>
</dbReference>
<name>A0A3G1KLX2_FORW1</name>
<keyword evidence="8" id="KW-0285">Flavoprotein</keyword>
<dbReference type="Gene3D" id="1.10.10.1100">
    <property type="entry name" value="BFD-like [2Fe-2S]-binding domain"/>
    <property type="match status" value="1"/>
</dbReference>
<dbReference type="Gene3D" id="3.50.50.60">
    <property type="entry name" value="FAD/NAD(P)-binding domain"/>
    <property type="match status" value="1"/>
</dbReference>
<protein>
    <recommendedName>
        <fullName evidence="16">Glycerol-3-phosphate dehydrogenase</fullName>
    </recommendedName>
</protein>
<evidence type="ECO:0000256" key="1">
    <source>
        <dbReference type="ARBA" id="ARBA00001917"/>
    </source>
</evidence>
<dbReference type="Pfam" id="PF01266">
    <property type="entry name" value="DAO"/>
    <property type="match status" value="1"/>
</dbReference>
<keyword evidence="15" id="KW-1185">Reference proteome</keyword>
<dbReference type="GO" id="GO:0019563">
    <property type="term" value="P:glycerol catabolic process"/>
    <property type="evidence" value="ECO:0007669"/>
    <property type="project" value="UniProtKB-UniPathway"/>
</dbReference>